<organism evidence="1 2">
    <name type="scientific">Pseudahrensia aquimaris</name>
    <dbReference type="NCBI Taxonomy" id="744461"/>
    <lineage>
        <taxon>Bacteria</taxon>
        <taxon>Pseudomonadati</taxon>
        <taxon>Pseudomonadota</taxon>
        <taxon>Alphaproteobacteria</taxon>
        <taxon>Hyphomicrobiales</taxon>
        <taxon>Ahrensiaceae</taxon>
        <taxon>Pseudahrensia</taxon>
    </lineage>
</organism>
<evidence type="ECO:0008006" key="3">
    <source>
        <dbReference type="Google" id="ProtNLM"/>
    </source>
</evidence>
<dbReference type="Proteomes" id="UP001597101">
    <property type="component" value="Unassembled WGS sequence"/>
</dbReference>
<name>A0ABW3FF55_9HYPH</name>
<dbReference type="RefSeq" id="WP_377212979.1">
    <property type="nucleotide sequence ID" value="NZ_JBHTJV010000010.1"/>
</dbReference>
<evidence type="ECO:0000313" key="1">
    <source>
        <dbReference type="EMBL" id="MFD0917117.1"/>
    </source>
</evidence>
<gene>
    <name evidence="1" type="ORF">ACFQ14_11925</name>
</gene>
<protein>
    <recommendedName>
        <fullName evidence="3">Calcium-binding protein</fullName>
    </recommendedName>
</protein>
<proteinExistence type="predicted"/>
<sequence>MTINILTSTGVDTDHFFPGLRGGTYTVLTTTAGSFTIQYNLDGLPGQGLVVEYVSLANDFTYSGTTPTGGSFTTLNLFAADGVTKLGEFLGTNSQSLLNFAAAGLNDDLNLNGQVFTGNAGDDVFRNPENSGIYIGNAGNDTFVVGNNMNSSHGGQFHGSAADGSGGAGEINTIELVGGRLLTLNGSVVTDIDALIYNSTLDSRIEASLSPNGNNL</sequence>
<keyword evidence="2" id="KW-1185">Reference proteome</keyword>
<comment type="caution">
    <text evidence="1">The sequence shown here is derived from an EMBL/GenBank/DDBJ whole genome shotgun (WGS) entry which is preliminary data.</text>
</comment>
<dbReference type="EMBL" id="JBHTJV010000010">
    <property type="protein sequence ID" value="MFD0917117.1"/>
    <property type="molecule type" value="Genomic_DNA"/>
</dbReference>
<reference evidence="2" key="1">
    <citation type="journal article" date="2019" name="Int. J. Syst. Evol. Microbiol.">
        <title>The Global Catalogue of Microorganisms (GCM) 10K type strain sequencing project: providing services to taxonomists for standard genome sequencing and annotation.</title>
        <authorList>
            <consortium name="The Broad Institute Genomics Platform"/>
            <consortium name="The Broad Institute Genome Sequencing Center for Infectious Disease"/>
            <person name="Wu L."/>
            <person name="Ma J."/>
        </authorList>
    </citation>
    <scope>NUCLEOTIDE SEQUENCE [LARGE SCALE GENOMIC DNA]</scope>
    <source>
        <strain evidence="2">CCUG 60023</strain>
    </source>
</reference>
<accession>A0ABW3FF55</accession>
<evidence type="ECO:0000313" key="2">
    <source>
        <dbReference type="Proteomes" id="UP001597101"/>
    </source>
</evidence>